<evidence type="ECO:0000313" key="2">
    <source>
        <dbReference type="EMBL" id="AAM38812.1"/>
    </source>
</evidence>
<reference evidence="2 3" key="1">
    <citation type="journal article" date="2002" name="Nature">
        <title>Comparison of the genomes of two Xanthomonas pathogens with differing host specificities.</title>
        <authorList>
            <person name="da Silva A.C."/>
            <person name="Ferro J.A."/>
            <person name="Reinach F.C."/>
            <person name="Farah C.S."/>
            <person name="Furlan L.R."/>
            <person name="Quaggio R.B."/>
            <person name="Monteiro-Vitorello C.B."/>
            <person name="Van Sluys M.A."/>
            <person name="Almeida N.F."/>
            <person name="Alves L.M."/>
            <person name="do Amaral A.M."/>
            <person name="Bertolini M.C."/>
            <person name="Camargo L.E."/>
            <person name="Camarotte G."/>
            <person name="Cannavan F."/>
            <person name="Cardozo J."/>
            <person name="Chambergo F."/>
            <person name="Ciapina L.P."/>
            <person name="Cicarelli R.M."/>
            <person name="Coutinho L.L."/>
            <person name="Cursino-Santos J.R."/>
            <person name="El-Dorry H."/>
            <person name="Faria J.B."/>
            <person name="Ferreira A.J."/>
            <person name="Ferreira R.C."/>
            <person name="Ferro M.I."/>
            <person name="Formighieri E.F."/>
            <person name="Franco M.C."/>
            <person name="Greggio C.C."/>
            <person name="Gruber A."/>
            <person name="Katsuyama A.M."/>
            <person name="Kishi L.T."/>
            <person name="Leite R.P."/>
            <person name="Lemos E.G."/>
            <person name="Lemos M.V."/>
            <person name="Locali E.C."/>
            <person name="Machado M.A."/>
            <person name="Madeira A.M."/>
            <person name="Martinez-Rossi N.M."/>
            <person name="Martins E.C."/>
            <person name="Meidanis J."/>
            <person name="Menck C.F."/>
            <person name="Miyaki C.Y."/>
            <person name="Moon D.H."/>
            <person name="Moreira L.M."/>
            <person name="Novo M.T."/>
            <person name="Okura V.K."/>
            <person name="Oliveira M.C."/>
            <person name="Oliveira V.R."/>
            <person name="Pereira H.A."/>
            <person name="Rossi A."/>
            <person name="Sena J.A."/>
            <person name="Silva C."/>
            <person name="de Souza R.F."/>
            <person name="Spinola L.A."/>
            <person name="Takita M.A."/>
            <person name="Tamura R.E."/>
            <person name="Teixeira E.C."/>
            <person name="Tezza R.I."/>
            <person name="Trindade dos Santos M."/>
            <person name="Truffi D."/>
            <person name="Tsai S.M."/>
            <person name="White F.F."/>
            <person name="Setubal J.C."/>
            <person name="Kitajima J.P."/>
        </authorList>
    </citation>
    <scope>NUCLEOTIDE SEQUENCE [LARGE SCALE GENOMIC DNA]</scope>
    <source>
        <strain evidence="2 3">306</strain>
    </source>
</reference>
<accession>A0AAI8EUH5</accession>
<dbReference type="KEGG" id="xac:XAC3976"/>
<keyword evidence="1" id="KW-0812">Transmembrane</keyword>
<sequence>MMPHSIRSTQRLPSALSLPVVQRAANDPVAAHPLPLPVASEFRCGFTGTRNRDIWCALPDIRSARDTRRLQHLAKSGVLFAAAAAVFGLAAASFLMH</sequence>
<keyword evidence="1" id="KW-0472">Membrane</keyword>
<protein>
    <submittedName>
        <fullName evidence="2">Uncharacterized protein</fullName>
    </submittedName>
</protein>
<evidence type="ECO:0000256" key="1">
    <source>
        <dbReference type="SAM" id="Phobius"/>
    </source>
</evidence>
<dbReference type="AlphaFoldDB" id="A0AAI8EUH5"/>
<dbReference type="EMBL" id="AE008923">
    <property type="protein sequence ID" value="AAM38812.1"/>
    <property type="molecule type" value="Genomic_DNA"/>
</dbReference>
<keyword evidence="1" id="KW-1133">Transmembrane helix</keyword>
<gene>
    <name evidence="2" type="ordered locus">XAC3976</name>
</gene>
<name>A0AAI8EUH5_XANAC</name>
<evidence type="ECO:0000313" key="3">
    <source>
        <dbReference type="Proteomes" id="UP000000576"/>
    </source>
</evidence>
<dbReference type="Proteomes" id="UP000000576">
    <property type="component" value="Chromosome"/>
</dbReference>
<organism evidence="2 3">
    <name type="scientific">Xanthomonas axonopodis pv. citri (strain 306)</name>
    <dbReference type="NCBI Taxonomy" id="190486"/>
    <lineage>
        <taxon>Bacteria</taxon>
        <taxon>Pseudomonadati</taxon>
        <taxon>Pseudomonadota</taxon>
        <taxon>Gammaproteobacteria</taxon>
        <taxon>Lysobacterales</taxon>
        <taxon>Lysobacteraceae</taxon>
        <taxon>Xanthomonas</taxon>
    </lineage>
</organism>
<proteinExistence type="predicted"/>
<feature type="transmembrane region" description="Helical" evidence="1">
    <location>
        <begin position="78"/>
        <end position="96"/>
    </location>
</feature>